<comment type="caution">
    <text evidence="7">The sequence shown here is derived from an EMBL/GenBank/DDBJ whole genome shotgun (WGS) entry which is preliminary data.</text>
</comment>
<comment type="subcellular location">
    <subcellularLocation>
        <location evidence="4">Secreted</location>
    </subcellularLocation>
    <subcellularLocation>
        <location evidence="4">Bacterial flagellum</location>
    </subcellularLocation>
</comment>
<dbReference type="AlphaFoldDB" id="A0A4R6M421"/>
<keyword evidence="4" id="KW-0964">Secreted</keyword>
<dbReference type="GO" id="GO:0005576">
    <property type="term" value="C:extracellular region"/>
    <property type="evidence" value="ECO:0007669"/>
    <property type="project" value="UniProtKB-SubCell"/>
</dbReference>
<sequence length="274" mass="29496">MIINTNIAALKAYNNLTHNYSSLIKSFERLSSGKRINSAADDAAGLAISEKMKAQINGLSQAQRNAQDAVSLVQTAEGGLKESHSILQRMRELAVQSANDTYSESDREEIQKEIAELAEELSSIGEYTQFNTKSLLDGSFDGIFQIGANQGQTLGLQISDMRAQALGVVDGSGEVIKLTDHESAADAISIFDEAISKVSSERAKLGAVQNRLGHTINNLSTTETNLIAAESRISDVDMAKEIMNMVRYQILLQAGIAVLAQANQLPQGILQLLG</sequence>
<dbReference type="PANTHER" id="PTHR42792:SF2">
    <property type="entry name" value="FLAGELLIN"/>
    <property type="match status" value="1"/>
</dbReference>
<dbReference type="EMBL" id="SNWX01000001">
    <property type="protein sequence ID" value="TDO95240.1"/>
    <property type="molecule type" value="Genomic_DNA"/>
</dbReference>
<dbReference type="SUPFAM" id="SSF64518">
    <property type="entry name" value="Phase 1 flagellin"/>
    <property type="match status" value="1"/>
</dbReference>
<keyword evidence="7" id="KW-0966">Cell projection</keyword>
<dbReference type="Gene3D" id="1.20.1330.10">
    <property type="entry name" value="f41 fragment of flagellin, N-terminal domain"/>
    <property type="match status" value="1"/>
</dbReference>
<dbReference type="Pfam" id="PF00700">
    <property type="entry name" value="Flagellin_C"/>
    <property type="match status" value="1"/>
</dbReference>
<keyword evidence="7" id="KW-0969">Cilium</keyword>
<dbReference type="GO" id="GO:0005198">
    <property type="term" value="F:structural molecule activity"/>
    <property type="evidence" value="ECO:0007669"/>
    <property type="project" value="UniProtKB-UniRule"/>
</dbReference>
<dbReference type="GO" id="GO:0009288">
    <property type="term" value="C:bacterial-type flagellum"/>
    <property type="evidence" value="ECO:0007669"/>
    <property type="project" value="UniProtKB-SubCell"/>
</dbReference>
<evidence type="ECO:0000256" key="1">
    <source>
        <dbReference type="ARBA" id="ARBA00005709"/>
    </source>
</evidence>
<comment type="similarity">
    <text evidence="1 4">Belongs to the bacterial flagellin family.</text>
</comment>
<evidence type="ECO:0000256" key="4">
    <source>
        <dbReference type="RuleBase" id="RU362073"/>
    </source>
</evidence>
<protein>
    <recommendedName>
        <fullName evidence="2 4">Flagellin</fullName>
    </recommendedName>
</protein>
<evidence type="ECO:0000259" key="6">
    <source>
        <dbReference type="Pfam" id="PF00700"/>
    </source>
</evidence>
<dbReference type="RefSeq" id="WP_133513670.1">
    <property type="nucleotide sequence ID" value="NZ_SNWX01000001.1"/>
</dbReference>
<dbReference type="PANTHER" id="PTHR42792">
    <property type="entry name" value="FLAGELLIN"/>
    <property type="match status" value="1"/>
</dbReference>
<dbReference type="Gene3D" id="6.10.10.10">
    <property type="entry name" value="Flagellar export chaperone, C-terminal domain"/>
    <property type="match status" value="1"/>
</dbReference>
<dbReference type="PRINTS" id="PR00207">
    <property type="entry name" value="FLAGELLIN"/>
</dbReference>
<gene>
    <name evidence="7" type="ORF">DFR79_101241</name>
</gene>
<dbReference type="InterPro" id="IPR046358">
    <property type="entry name" value="Flagellin_C"/>
</dbReference>
<feature type="domain" description="Flagellin N-terminal" evidence="5">
    <location>
        <begin position="3"/>
        <end position="140"/>
    </location>
</feature>
<organism evidence="7 8">
    <name type="scientific">Halanaerobium saccharolyticum</name>
    <dbReference type="NCBI Taxonomy" id="43595"/>
    <lineage>
        <taxon>Bacteria</taxon>
        <taxon>Bacillati</taxon>
        <taxon>Bacillota</taxon>
        <taxon>Clostridia</taxon>
        <taxon>Halanaerobiales</taxon>
        <taxon>Halanaerobiaceae</taxon>
        <taxon>Halanaerobium</taxon>
    </lineage>
</organism>
<proteinExistence type="inferred from homology"/>
<comment type="function">
    <text evidence="4">Flagellin is the subunit protein which polymerizes to form the filaments of bacterial flagella.</text>
</comment>
<keyword evidence="3 4" id="KW-0975">Bacterial flagellum</keyword>
<keyword evidence="7" id="KW-0282">Flagellum</keyword>
<evidence type="ECO:0000313" key="8">
    <source>
        <dbReference type="Proteomes" id="UP000295064"/>
    </source>
</evidence>
<dbReference type="InterPro" id="IPR001029">
    <property type="entry name" value="Flagellin_N"/>
</dbReference>
<name>A0A4R6M421_9FIRM</name>
<feature type="domain" description="Flagellin C-terminal" evidence="6">
    <location>
        <begin position="189"/>
        <end position="273"/>
    </location>
</feature>
<evidence type="ECO:0000259" key="5">
    <source>
        <dbReference type="Pfam" id="PF00669"/>
    </source>
</evidence>
<evidence type="ECO:0000256" key="2">
    <source>
        <dbReference type="ARBA" id="ARBA00020110"/>
    </source>
</evidence>
<evidence type="ECO:0000313" key="7">
    <source>
        <dbReference type="EMBL" id="TDO95240.1"/>
    </source>
</evidence>
<reference evidence="7 8" key="1">
    <citation type="submission" date="2019-03" db="EMBL/GenBank/DDBJ databases">
        <title>Subsurface microbial communities from deep shales in Ohio and West Virginia, USA.</title>
        <authorList>
            <person name="Wrighton K."/>
        </authorList>
    </citation>
    <scope>NUCLEOTIDE SEQUENCE [LARGE SCALE GENOMIC DNA]</scope>
    <source>
        <strain evidence="7 8">MA284_T2</strain>
    </source>
</reference>
<dbReference type="Pfam" id="PF00669">
    <property type="entry name" value="Flagellin_N"/>
    <property type="match status" value="1"/>
</dbReference>
<dbReference type="OrthoDB" id="9796789at2"/>
<evidence type="ECO:0000256" key="3">
    <source>
        <dbReference type="ARBA" id="ARBA00023143"/>
    </source>
</evidence>
<dbReference type="InterPro" id="IPR001492">
    <property type="entry name" value="Flagellin"/>
</dbReference>
<dbReference type="Proteomes" id="UP000295064">
    <property type="component" value="Unassembled WGS sequence"/>
</dbReference>
<accession>A0A4R6M421</accession>
<dbReference type="InterPro" id="IPR042187">
    <property type="entry name" value="Flagellin_C_sub2"/>
</dbReference>